<protein>
    <recommendedName>
        <fullName evidence="1">Reverse transcriptase domain-containing protein</fullName>
    </recommendedName>
</protein>
<dbReference type="InterPro" id="IPR043502">
    <property type="entry name" value="DNA/RNA_pol_sf"/>
</dbReference>
<dbReference type="Proteomes" id="UP000663838">
    <property type="component" value="Unassembled WGS sequence"/>
</dbReference>
<sequence length="303" mass="35329">MLELERRNILPEHQAGFRPGESTIYNILRLERYTQNQLRCARRHSAVILFDIKSAIDSVWHDGLIYKLNDLRFPKQFNLKNGTPQGSPLSPLLYIIYTADSMNDIPTHTEHRQFADNTALWTSLNTMTYLSSRLQQSVDAFESWCKSWKLKLQPTKTEMIHFTIHPRKKQLNWQRHLDHIETKIAPRIGLLRYLSRTAYEPNSRTLINIFKSIARSIIIYDYTVLLTTDHNVCSRIQIILNKAFRAALGLPIYTSLDYIHKISNIPNIKDYATTLLKQAIQTSTANKDITSRKYLQDILEKIS</sequence>
<proteinExistence type="predicted"/>
<reference evidence="2" key="1">
    <citation type="submission" date="2021-02" db="EMBL/GenBank/DDBJ databases">
        <authorList>
            <person name="Nowell W R."/>
        </authorList>
    </citation>
    <scope>NUCLEOTIDE SEQUENCE</scope>
</reference>
<evidence type="ECO:0000313" key="3">
    <source>
        <dbReference type="Proteomes" id="UP000663838"/>
    </source>
</evidence>
<dbReference type="EMBL" id="CAJOBS010008957">
    <property type="protein sequence ID" value="CAF4932858.1"/>
    <property type="molecule type" value="Genomic_DNA"/>
</dbReference>
<gene>
    <name evidence="2" type="ORF">TOA249_LOCUS32869</name>
</gene>
<accession>A0A821WZ07</accession>
<dbReference type="PANTHER" id="PTHR33332">
    <property type="entry name" value="REVERSE TRANSCRIPTASE DOMAIN-CONTAINING PROTEIN"/>
    <property type="match status" value="1"/>
</dbReference>
<dbReference type="CDD" id="cd01650">
    <property type="entry name" value="RT_nLTR_like"/>
    <property type="match status" value="1"/>
</dbReference>
<comment type="caution">
    <text evidence="2">The sequence shown here is derived from an EMBL/GenBank/DDBJ whole genome shotgun (WGS) entry which is preliminary data.</text>
</comment>
<evidence type="ECO:0000313" key="2">
    <source>
        <dbReference type="EMBL" id="CAF4932858.1"/>
    </source>
</evidence>
<dbReference type="InterPro" id="IPR000477">
    <property type="entry name" value="RT_dom"/>
</dbReference>
<feature type="domain" description="Reverse transcriptase" evidence="1">
    <location>
        <begin position="1"/>
        <end position="178"/>
    </location>
</feature>
<dbReference type="AlphaFoldDB" id="A0A821WZ07"/>
<dbReference type="PROSITE" id="PS50878">
    <property type="entry name" value="RT_POL"/>
    <property type="match status" value="1"/>
</dbReference>
<dbReference type="SUPFAM" id="SSF56672">
    <property type="entry name" value="DNA/RNA polymerases"/>
    <property type="match status" value="1"/>
</dbReference>
<name>A0A821WZ07_9BILA</name>
<evidence type="ECO:0000259" key="1">
    <source>
        <dbReference type="PROSITE" id="PS50878"/>
    </source>
</evidence>
<organism evidence="2 3">
    <name type="scientific">Rotaria socialis</name>
    <dbReference type="NCBI Taxonomy" id="392032"/>
    <lineage>
        <taxon>Eukaryota</taxon>
        <taxon>Metazoa</taxon>
        <taxon>Spiralia</taxon>
        <taxon>Gnathifera</taxon>
        <taxon>Rotifera</taxon>
        <taxon>Eurotatoria</taxon>
        <taxon>Bdelloidea</taxon>
        <taxon>Philodinida</taxon>
        <taxon>Philodinidae</taxon>
        <taxon>Rotaria</taxon>
    </lineage>
</organism>
<dbReference type="Pfam" id="PF00078">
    <property type="entry name" value="RVT_1"/>
    <property type="match status" value="1"/>
</dbReference>